<name>A0AAF3ET34_9BILA</name>
<reference evidence="2" key="1">
    <citation type="submission" date="2024-02" db="UniProtKB">
        <authorList>
            <consortium name="WormBaseParasite"/>
        </authorList>
    </citation>
    <scope>IDENTIFICATION</scope>
</reference>
<dbReference type="AlphaFoldDB" id="A0AAF3ET34"/>
<dbReference type="WBParaSite" id="MBELARI_LOCUS16776.2">
    <property type="protein sequence ID" value="MBELARI_LOCUS16776.2"/>
    <property type="gene ID" value="MBELARI_LOCUS16776"/>
</dbReference>
<dbReference type="Proteomes" id="UP000887575">
    <property type="component" value="Unassembled WGS sequence"/>
</dbReference>
<protein>
    <submittedName>
        <fullName evidence="2">Uncharacterized protein</fullName>
    </submittedName>
</protein>
<evidence type="ECO:0000313" key="2">
    <source>
        <dbReference type="WBParaSite" id="MBELARI_LOCUS16776.2"/>
    </source>
</evidence>
<evidence type="ECO:0000313" key="1">
    <source>
        <dbReference type="Proteomes" id="UP000887575"/>
    </source>
</evidence>
<accession>A0AAF3ET34</accession>
<sequence length="204" mass="23362">MPYTGSDEEICNRFDELRNSSNEFDKAFGERGLKFVCAKDADLENSLGAACLRAVKEDPPHKYNVQYEDGDEAICHRYAELKNSTDELDKFFGTRAWKLTCAEGVDKENMKKIENCSIDYAKTAAKKCHNDEFFQRTIRKASDTCDEWAFFFACTAQKMASFCLAENITETVAFFIERSIDRYSLPAEVGNKCVNAIYRELHKI</sequence>
<proteinExistence type="predicted"/>
<organism evidence="1 2">
    <name type="scientific">Mesorhabditis belari</name>
    <dbReference type="NCBI Taxonomy" id="2138241"/>
    <lineage>
        <taxon>Eukaryota</taxon>
        <taxon>Metazoa</taxon>
        <taxon>Ecdysozoa</taxon>
        <taxon>Nematoda</taxon>
        <taxon>Chromadorea</taxon>
        <taxon>Rhabditida</taxon>
        <taxon>Rhabditina</taxon>
        <taxon>Rhabditomorpha</taxon>
        <taxon>Rhabditoidea</taxon>
        <taxon>Rhabditidae</taxon>
        <taxon>Mesorhabditinae</taxon>
        <taxon>Mesorhabditis</taxon>
    </lineage>
</organism>
<keyword evidence="1" id="KW-1185">Reference proteome</keyword>